<dbReference type="Pfam" id="PF03407">
    <property type="entry name" value="Nucleotid_trans"/>
    <property type="match status" value="1"/>
</dbReference>
<dbReference type="PROSITE" id="PS50918">
    <property type="entry name" value="WWE"/>
    <property type="match status" value="1"/>
</dbReference>
<feature type="compositionally biased region" description="Basic and acidic residues" evidence="2">
    <location>
        <begin position="577"/>
        <end position="619"/>
    </location>
</feature>
<protein>
    <submittedName>
        <fullName evidence="6">Parp1 protein</fullName>
    </submittedName>
</protein>
<reference evidence="6" key="1">
    <citation type="submission" date="2021-02" db="EMBL/GenBank/DDBJ databases">
        <authorList>
            <person name="Dougan E. K."/>
            <person name="Rhodes N."/>
            <person name="Thang M."/>
            <person name="Chan C."/>
        </authorList>
    </citation>
    <scope>NUCLEOTIDE SEQUENCE</scope>
</reference>
<dbReference type="InterPro" id="IPR008893">
    <property type="entry name" value="WGR_domain"/>
</dbReference>
<dbReference type="SMART" id="SM00292">
    <property type="entry name" value="BRCT"/>
    <property type="match status" value="1"/>
</dbReference>
<dbReference type="InterPro" id="IPR004170">
    <property type="entry name" value="WWE_dom"/>
</dbReference>
<dbReference type="InterPro" id="IPR001357">
    <property type="entry name" value="BRCT_dom"/>
</dbReference>
<dbReference type="InterPro" id="IPR036420">
    <property type="entry name" value="BRCT_dom_sf"/>
</dbReference>
<comment type="similarity">
    <text evidence="1">Belongs to the glycosyltransferase 77 family.</text>
</comment>
<sequence>MPPKAFFKGVVFALSGKLAQTQKAYEDLIRRHGGEVSSTVTASVQFLISTDEDVKANTHKVALAKGRGTPILQEGYLGCCFAAKSLLDHAAFLIKEVETKGEKKRESEAPASASSPSKKPKTAKTKEPAEGKASAATSATPAPFATTETPVIAKSGLAGKAAVVQEVAKKGLMMKGTLTWNVELVLNDPAKATDKYYNMQLLASTDGSEFWAVQHWGWTGLDGRVHIDGPFTELHAAKAVFRRKYRQKTGNVWGQLGMTFEELPGKYRLVNLEPGSGDSKGRWQFYMHNAIDGKEVGWYDYDDAAAERLEKYWRQFCDHPDLKLGVRVVHSDYFAYEINFNELWQTNIKTGTRRAIRRFVDGEVPADMPPHKIPEPAEPAKPPDVKDSEDEEEEPEPDSEDEEAEASAAHAAPAKAAEGAKSVPEDPSDAETVPASDSLIAALPTVWKQLGRQQQLVVCRYESSHASAEQPAGRADSRSSEWPKETPWHGGGGAPGAIAAACCPSTSSRVTSSAASSCAAISNGAREERPGVQRGTGALRAEGHHGVRRSVSSSGRAGLVASTWSPGGKGTLPKGQSRRDPRDKGKPSPGGHDRGRGSGKERARSAERGRTDSVPYSEKKWIRSDGTEVDVHAQIMELRSAHDLLDLAGEFVNEFAVFHALAPQSMCQRLRAMAAWEGQTVAGLVSQWVELRHAALKCGDVPKDSWPDGVLPFSPDGPGHPGFRRARLLPLHSLAPLREAAMRAPNQRLIVTWTTGAFANLALNLALSIRKNVPELEDALVVICLDRDSQQLLSTMNFSAVLLPGPADDDAVKNPWQNDDLWKFKYRLMASLITLGLSALVLDTDVVLLSDPFLHLGNDADLEVMTDLFFPESQLLSTTLRPEDHINTGFVFHKNTGAALRFILAFLDSFDARVWKGFKRDWFNQRAFNKLVLEWVDAGAVKVLYGAQAWCSLRPGPANWTNVGSVPATRVSRTCRRSVDLKIRVLDPAVIAHGMNYFWRRAHLLPNPLRFGEVAAVHANGVEPKDYFLRDRCLWYLDDFDERFGEHPRFLIYVHARGAPLADDFEDLAAAVEVAMLLRRRVILPDSMNCRNCPAYGPYGFHAWPRSAEGEELGCTFDYFSRAGLAMGEWLRFAAESGLVKLPRFRALQRARLQRLEDVKDALAKLRGRAAADLEAQAPVLEFGAEIPIRAVRNMLKAAVGGQALDSLPCAWRAWPATTYACRDGFLVPSHSGTLRASGWGLSRCDGSAQAECGILPFMCCETYFGWADKLEALGPGAPAWDLPCGCGLSHCRESRPRPGEVCCEPLAEAARKKFGVNCGSNPGPVDALPRLVPDDTDTYSSSVLRELAKGRLRKEDAHALCLTNAALHLGQVGIDARHHCEAMLENLAGNMCVLPSFALWHVLAAPRQFLAAQEHWEHVEKPRMTWGKTEQEEHWPWTAPAWQAYTLCESESFFVQTKVAEAMLSCARSAALHRIAKADDHKQVKGDERLRVLASKATRELVNWDKLKKPQTMSKIVWAMAKLDLRLHKLVAKVSDEALQKLPEFEPQQLVNMMWSYATLQSEAPLNDFAGALRGRISSLAPLGRANLCWAVAKLQVREEWLMRELVQECQSAIPEMNGQNLANTSWSFATLRVADERFFESVAKVVAAQCSEFAQQNISNTAWAFAKLQIKRPEMMAAISRCVQQRAAEMPPQGIANTAWSFATLNIRDDGLMWEPVRMIRVFCIQVESDAGCFRSQMRGASLVARHCHYFKVMLCVSYG</sequence>
<dbReference type="InterPro" id="IPR037197">
    <property type="entry name" value="WWE_dom_sf"/>
</dbReference>
<accession>A0A812QFF9</accession>
<evidence type="ECO:0000256" key="2">
    <source>
        <dbReference type="SAM" id="MobiDB-lite"/>
    </source>
</evidence>
<feature type="compositionally biased region" description="Low complexity" evidence="2">
    <location>
        <begin position="549"/>
        <end position="562"/>
    </location>
</feature>
<dbReference type="SUPFAM" id="SSF52113">
    <property type="entry name" value="BRCT domain"/>
    <property type="match status" value="1"/>
</dbReference>
<feature type="domain" description="BRCT" evidence="3">
    <location>
        <begin position="2"/>
        <end position="94"/>
    </location>
</feature>
<dbReference type="Pfam" id="PF02825">
    <property type="entry name" value="WWE"/>
    <property type="match status" value="1"/>
</dbReference>
<dbReference type="PROSITE" id="PS50172">
    <property type="entry name" value="BRCT"/>
    <property type="match status" value="1"/>
</dbReference>
<gene>
    <name evidence="6" type="primary">Parp1</name>
    <name evidence="6" type="ORF">SNAT2548_LOCUS21022</name>
</gene>
<dbReference type="GO" id="GO:0003723">
    <property type="term" value="F:RNA binding"/>
    <property type="evidence" value="ECO:0007669"/>
    <property type="project" value="TreeGrafter"/>
</dbReference>
<proteinExistence type="inferred from homology"/>
<dbReference type="Gene3D" id="3.30.720.50">
    <property type="match status" value="1"/>
</dbReference>
<dbReference type="PANTHER" id="PTHR21228">
    <property type="entry name" value="FAST LEU-RICH DOMAIN-CONTAINING"/>
    <property type="match status" value="1"/>
</dbReference>
<feature type="domain" description="WGR" evidence="5">
    <location>
        <begin position="169"/>
        <end position="267"/>
    </location>
</feature>
<evidence type="ECO:0000256" key="1">
    <source>
        <dbReference type="ARBA" id="ARBA00007033"/>
    </source>
</evidence>
<evidence type="ECO:0000259" key="3">
    <source>
        <dbReference type="PROSITE" id="PS50172"/>
    </source>
</evidence>
<evidence type="ECO:0000313" key="7">
    <source>
        <dbReference type="Proteomes" id="UP000604046"/>
    </source>
</evidence>
<feature type="compositionally biased region" description="Acidic residues" evidence="2">
    <location>
        <begin position="387"/>
        <end position="405"/>
    </location>
</feature>
<dbReference type="Pfam" id="PF26188">
    <property type="entry name" value="RESC6"/>
    <property type="match status" value="1"/>
</dbReference>
<dbReference type="PROSITE" id="PS51977">
    <property type="entry name" value="WGR"/>
    <property type="match status" value="1"/>
</dbReference>
<dbReference type="InterPro" id="IPR029044">
    <property type="entry name" value="Nucleotide-diphossugar_trans"/>
</dbReference>
<comment type="caution">
    <text evidence="6">The sequence shown here is derived from an EMBL/GenBank/DDBJ whole genome shotgun (WGS) entry which is preliminary data.</text>
</comment>
<dbReference type="EMBL" id="CAJNDS010002233">
    <property type="protein sequence ID" value="CAE7385354.1"/>
    <property type="molecule type" value="Genomic_DNA"/>
</dbReference>
<evidence type="ECO:0000259" key="5">
    <source>
        <dbReference type="PROSITE" id="PS51977"/>
    </source>
</evidence>
<dbReference type="InterPro" id="IPR058917">
    <property type="entry name" value="RESC6_dom"/>
</dbReference>
<evidence type="ECO:0000313" key="6">
    <source>
        <dbReference type="EMBL" id="CAE7385354.1"/>
    </source>
</evidence>
<feature type="compositionally biased region" description="Low complexity" evidence="2">
    <location>
        <begin position="406"/>
        <end position="422"/>
    </location>
</feature>
<dbReference type="GO" id="GO:0000963">
    <property type="term" value="P:mitochondrial RNA processing"/>
    <property type="evidence" value="ECO:0007669"/>
    <property type="project" value="TreeGrafter"/>
</dbReference>
<feature type="compositionally biased region" description="Low complexity" evidence="2">
    <location>
        <begin position="505"/>
        <end position="522"/>
    </location>
</feature>
<feature type="region of interest" description="Disordered" evidence="2">
    <location>
        <begin position="464"/>
        <end position="493"/>
    </location>
</feature>
<organism evidence="6 7">
    <name type="scientific">Symbiodinium natans</name>
    <dbReference type="NCBI Taxonomy" id="878477"/>
    <lineage>
        <taxon>Eukaryota</taxon>
        <taxon>Sar</taxon>
        <taxon>Alveolata</taxon>
        <taxon>Dinophyceae</taxon>
        <taxon>Suessiales</taxon>
        <taxon>Symbiodiniaceae</taxon>
        <taxon>Symbiodinium</taxon>
    </lineage>
</organism>
<dbReference type="InterPro" id="IPR050870">
    <property type="entry name" value="FAST_kinase"/>
</dbReference>
<feature type="region of interest" description="Disordered" evidence="2">
    <location>
        <begin position="362"/>
        <end position="433"/>
    </location>
</feature>
<dbReference type="InterPro" id="IPR036930">
    <property type="entry name" value="WGR_dom_sf"/>
</dbReference>
<evidence type="ECO:0000259" key="4">
    <source>
        <dbReference type="PROSITE" id="PS50918"/>
    </source>
</evidence>
<dbReference type="Pfam" id="PF05406">
    <property type="entry name" value="WGR"/>
    <property type="match status" value="1"/>
</dbReference>
<dbReference type="SUPFAM" id="SSF117839">
    <property type="entry name" value="WWE domain"/>
    <property type="match status" value="1"/>
</dbReference>
<feature type="compositionally biased region" description="Basic and acidic residues" evidence="2">
    <location>
        <begin position="475"/>
        <end position="487"/>
    </location>
</feature>
<feature type="domain" description="WWE" evidence="4">
    <location>
        <begin position="268"/>
        <end position="358"/>
    </location>
</feature>
<dbReference type="Proteomes" id="UP000604046">
    <property type="component" value="Unassembled WGS sequence"/>
</dbReference>
<dbReference type="InterPro" id="IPR005069">
    <property type="entry name" value="Nucl-diP-sugar_transferase"/>
</dbReference>
<dbReference type="GO" id="GO:0044528">
    <property type="term" value="P:regulation of mitochondrial mRNA stability"/>
    <property type="evidence" value="ECO:0007669"/>
    <property type="project" value="TreeGrafter"/>
</dbReference>
<dbReference type="PANTHER" id="PTHR21228:SF40">
    <property type="entry name" value="LD45607P"/>
    <property type="match status" value="1"/>
</dbReference>
<feature type="region of interest" description="Disordered" evidence="2">
    <location>
        <begin position="505"/>
        <end position="619"/>
    </location>
</feature>
<dbReference type="GO" id="GO:0035770">
    <property type="term" value="C:ribonucleoprotein granule"/>
    <property type="evidence" value="ECO:0007669"/>
    <property type="project" value="TreeGrafter"/>
</dbReference>
<dbReference type="GO" id="GO:0005759">
    <property type="term" value="C:mitochondrial matrix"/>
    <property type="evidence" value="ECO:0007669"/>
    <property type="project" value="TreeGrafter"/>
</dbReference>
<dbReference type="Pfam" id="PF00533">
    <property type="entry name" value="BRCT"/>
    <property type="match status" value="1"/>
</dbReference>
<keyword evidence="7" id="KW-1185">Reference proteome</keyword>
<name>A0A812QFF9_9DINO</name>
<dbReference type="Gene3D" id="3.40.50.10190">
    <property type="entry name" value="BRCT domain"/>
    <property type="match status" value="1"/>
</dbReference>
<dbReference type="CDD" id="cd17747">
    <property type="entry name" value="BRCT_PARP1"/>
    <property type="match status" value="1"/>
</dbReference>
<dbReference type="SMART" id="SM00773">
    <property type="entry name" value="WGR"/>
    <property type="match status" value="1"/>
</dbReference>
<feature type="compositionally biased region" description="Basic and acidic residues" evidence="2">
    <location>
        <begin position="99"/>
        <end position="108"/>
    </location>
</feature>
<feature type="region of interest" description="Disordered" evidence="2">
    <location>
        <begin position="99"/>
        <end position="141"/>
    </location>
</feature>
<dbReference type="SUPFAM" id="SSF142921">
    <property type="entry name" value="WGR domain-like"/>
    <property type="match status" value="1"/>
</dbReference>
<dbReference type="SUPFAM" id="SSF53448">
    <property type="entry name" value="Nucleotide-diphospho-sugar transferases"/>
    <property type="match status" value="1"/>
</dbReference>
<dbReference type="OrthoDB" id="414134at2759"/>